<dbReference type="Gene3D" id="3.40.50.12780">
    <property type="entry name" value="N-terminal domain of ligase-like"/>
    <property type="match status" value="1"/>
</dbReference>
<keyword evidence="1" id="KW-1133">Transmembrane helix</keyword>
<dbReference type="GO" id="GO:0006633">
    <property type="term" value="P:fatty acid biosynthetic process"/>
    <property type="evidence" value="ECO:0007669"/>
    <property type="project" value="TreeGrafter"/>
</dbReference>
<dbReference type="PANTHER" id="PTHR22754:SF32">
    <property type="entry name" value="DISCO-INTERACTING PROTEIN 2"/>
    <property type="match status" value="1"/>
</dbReference>
<evidence type="ECO:0000256" key="1">
    <source>
        <dbReference type="SAM" id="Phobius"/>
    </source>
</evidence>
<dbReference type="AlphaFoldDB" id="A0A4P9YBG7"/>
<keyword evidence="1" id="KW-0812">Transmembrane</keyword>
<proteinExistence type="predicted"/>
<sequence>MYIILLDVTPQQSLIPCIYSCILFGLVAIPFEPILQNNLMEDISWILSILSRVECKGILTNSSGESTLANKNVLVMAKEKNISIPKTFNLKSISNHAKRDGTFNVDPEATVVIQIIPKQQESEIDDASNGNIYDFDFIQLTHRELIFQTYCVINNINNSVNSSHILSTISPQTLFGLIQCCFIGLVLNCSTIIYNFSNFVQNPVGWFQLIDHYSVSYVSLSDFMANHIVKTFHVDYRNFTLSKLENFEIVSKGSISNLIIKDLISTLLPNGFKESSISISISTATAAILISSKLTLFDQSIVNPSYQNLRNIIPLQSSSLRTTATFKIGILNPNTNVILAHDQLGSVIISANRSLPNENTILIDKEQFIDTGLFGFITKDSTTNNDSLFIFSTSENLIFVGNCIHSPEIIEYSLFKNSEFIKDWYTINSVHYLVTLYNMKSCSVHILGEFKFTPDYFYFVQNGRLPVDKQVNLK</sequence>
<dbReference type="PANTHER" id="PTHR22754">
    <property type="entry name" value="DISCO-INTERACTING PROTEIN 2 DIP2 -RELATED"/>
    <property type="match status" value="1"/>
</dbReference>
<evidence type="ECO:0000313" key="2">
    <source>
        <dbReference type="EMBL" id="RKP16498.1"/>
    </source>
</evidence>
<evidence type="ECO:0000313" key="3">
    <source>
        <dbReference type="Proteomes" id="UP000281549"/>
    </source>
</evidence>
<feature type="transmembrane region" description="Helical" evidence="1">
    <location>
        <begin position="12"/>
        <end position="31"/>
    </location>
</feature>
<dbReference type="SUPFAM" id="SSF56801">
    <property type="entry name" value="Acetyl-CoA synthetase-like"/>
    <property type="match status" value="1"/>
</dbReference>
<dbReference type="Proteomes" id="UP000281549">
    <property type="component" value="Unassembled WGS sequence"/>
</dbReference>
<dbReference type="InterPro" id="IPR042099">
    <property type="entry name" value="ANL_N_sf"/>
</dbReference>
<keyword evidence="1" id="KW-0472">Membrane</keyword>
<dbReference type="GO" id="GO:0070566">
    <property type="term" value="F:adenylyltransferase activity"/>
    <property type="evidence" value="ECO:0007669"/>
    <property type="project" value="TreeGrafter"/>
</dbReference>
<dbReference type="EMBL" id="ML006483">
    <property type="protein sequence ID" value="RKP16498.1"/>
    <property type="molecule type" value="Genomic_DNA"/>
</dbReference>
<gene>
    <name evidence="2" type="ORF">ROZALSC1DRAFT_25209</name>
</gene>
<organism evidence="2 3">
    <name type="scientific">Rozella allomycis (strain CSF55)</name>
    <dbReference type="NCBI Taxonomy" id="988480"/>
    <lineage>
        <taxon>Eukaryota</taxon>
        <taxon>Fungi</taxon>
        <taxon>Fungi incertae sedis</taxon>
        <taxon>Cryptomycota</taxon>
        <taxon>Cryptomycota incertae sedis</taxon>
        <taxon>Rozella</taxon>
    </lineage>
</organism>
<protein>
    <submittedName>
        <fullName evidence="2">Uncharacterized protein</fullName>
    </submittedName>
</protein>
<name>A0A4P9YBG7_ROZAC</name>
<reference evidence="3" key="1">
    <citation type="journal article" date="2018" name="Nat. Microbiol.">
        <title>Leveraging single-cell genomics to expand the fungal tree of life.</title>
        <authorList>
            <person name="Ahrendt S.R."/>
            <person name="Quandt C.A."/>
            <person name="Ciobanu D."/>
            <person name="Clum A."/>
            <person name="Salamov A."/>
            <person name="Andreopoulos B."/>
            <person name="Cheng J.F."/>
            <person name="Woyke T."/>
            <person name="Pelin A."/>
            <person name="Henrissat B."/>
            <person name="Reynolds N.K."/>
            <person name="Benny G.L."/>
            <person name="Smith M.E."/>
            <person name="James T.Y."/>
            <person name="Grigoriev I.V."/>
        </authorList>
    </citation>
    <scope>NUCLEOTIDE SEQUENCE [LARGE SCALE GENOMIC DNA]</scope>
    <source>
        <strain evidence="3">CSF55</strain>
    </source>
</reference>
<dbReference type="GO" id="GO:0005886">
    <property type="term" value="C:plasma membrane"/>
    <property type="evidence" value="ECO:0007669"/>
    <property type="project" value="TreeGrafter"/>
</dbReference>
<accession>A0A4P9YBG7</accession>